<feature type="transmembrane region" description="Helical" evidence="1">
    <location>
        <begin position="6"/>
        <end position="24"/>
    </location>
</feature>
<feature type="transmembrane region" description="Helical" evidence="1">
    <location>
        <begin position="333"/>
        <end position="356"/>
    </location>
</feature>
<gene>
    <name evidence="4" type="ORF">AU381_25315</name>
</gene>
<dbReference type="EMBL" id="LPUX01000067">
    <property type="protein sequence ID" value="OAP35088.1"/>
    <property type="molecule type" value="Genomic_DNA"/>
</dbReference>
<feature type="transmembrane region" description="Helical" evidence="1">
    <location>
        <begin position="60"/>
        <end position="78"/>
    </location>
</feature>
<dbReference type="Pfam" id="PF13194">
    <property type="entry name" value="DUF4010"/>
    <property type="match status" value="1"/>
</dbReference>
<feature type="transmembrane region" description="Helical" evidence="1">
    <location>
        <begin position="266"/>
        <end position="284"/>
    </location>
</feature>
<protein>
    <submittedName>
        <fullName evidence="4">Uncharacterized protein</fullName>
    </submittedName>
</protein>
<feature type="transmembrane region" description="Helical" evidence="1">
    <location>
        <begin position="304"/>
        <end position="326"/>
    </location>
</feature>
<evidence type="ECO:0000259" key="3">
    <source>
        <dbReference type="Pfam" id="PF13194"/>
    </source>
</evidence>
<evidence type="ECO:0000256" key="1">
    <source>
        <dbReference type="SAM" id="Phobius"/>
    </source>
</evidence>
<dbReference type="PANTHER" id="PTHR39084">
    <property type="entry name" value="MEMBRANE PROTEIN-RELATED"/>
    <property type="match status" value="1"/>
</dbReference>
<feature type="domain" description="MgtC/SapB/SrpB/YhiD N-terminal" evidence="2">
    <location>
        <begin position="8"/>
        <end position="134"/>
    </location>
</feature>
<proteinExistence type="predicted"/>
<feature type="transmembrane region" description="Helical" evidence="1">
    <location>
        <begin position="204"/>
        <end position="224"/>
    </location>
</feature>
<feature type="transmembrane region" description="Helical" evidence="1">
    <location>
        <begin position="144"/>
        <end position="165"/>
    </location>
</feature>
<evidence type="ECO:0000313" key="4">
    <source>
        <dbReference type="EMBL" id="OAP35088.1"/>
    </source>
</evidence>
<feature type="transmembrane region" description="Helical" evidence="1">
    <location>
        <begin position="390"/>
        <end position="414"/>
    </location>
</feature>
<sequence>MEPVILRLGLALAIGLLVGLERGWREREAPEGSRTAGIRTYGISGLLGGILAALSDAQRTDLIFAAGFMSFALSFTWFKLREARHDEDFSVTGVIAGLAVFALGGLAVTGDYRVAAAGAATLAGVLASRELVHNLLKKLSWIELRSALVLAAMTAIGLPLLPNHAIDPWGGFNPREIWFFTVLSATISFVGYVAVRLLGSSRGLVVGGLVGAVVSSTAVTASFGQKARSGEEPGPLAGAASIAAVVSLLRVLAVILVVSPPLFPEVVLPIIAAALVFAAGGAALMTKTAPPADEPITARNPFELFSLLVFAGLFALTATTGAALMAGTGDNSLVGISAASGIFDVDVAVLTALRAGGGSAPLQIVGAAVLSAVLANAGGRVLVAMASGTIRYWASLAVVSLLAAGTGVAVYFLIVR</sequence>
<feature type="transmembrane region" description="Helical" evidence="1">
    <location>
        <begin position="362"/>
        <end position="383"/>
    </location>
</feature>
<dbReference type="OrthoDB" id="9813718at2"/>
<organism evidence="4 5">
    <name type="scientific">Sinorhizobium glycinis</name>
    <dbReference type="NCBI Taxonomy" id="1472378"/>
    <lineage>
        <taxon>Bacteria</taxon>
        <taxon>Pseudomonadati</taxon>
        <taxon>Pseudomonadota</taxon>
        <taxon>Alphaproteobacteria</taxon>
        <taxon>Hyphomicrobiales</taxon>
        <taxon>Rhizobiaceae</taxon>
        <taxon>Sinorhizobium/Ensifer group</taxon>
        <taxon>Sinorhizobium</taxon>
    </lineage>
</organism>
<keyword evidence="1" id="KW-0472">Membrane</keyword>
<accession>A0A178XIN7</accession>
<dbReference type="InterPro" id="IPR025105">
    <property type="entry name" value="DUF4010"/>
</dbReference>
<dbReference type="Proteomes" id="UP000094025">
    <property type="component" value="Unassembled WGS sequence"/>
</dbReference>
<feature type="transmembrane region" description="Helical" evidence="1">
    <location>
        <begin position="36"/>
        <end position="54"/>
    </location>
</feature>
<comment type="caution">
    <text evidence="4">The sequence shown here is derived from an EMBL/GenBank/DDBJ whole genome shotgun (WGS) entry which is preliminary data.</text>
</comment>
<feature type="transmembrane region" description="Helical" evidence="1">
    <location>
        <begin position="90"/>
        <end position="108"/>
    </location>
</feature>
<evidence type="ECO:0000313" key="5">
    <source>
        <dbReference type="Proteomes" id="UP000094025"/>
    </source>
</evidence>
<feature type="transmembrane region" description="Helical" evidence="1">
    <location>
        <begin position="236"/>
        <end position="259"/>
    </location>
</feature>
<name>A0A178XIN7_9HYPH</name>
<dbReference type="STRING" id="1472378.AU381_25315"/>
<dbReference type="InterPro" id="IPR049177">
    <property type="entry name" value="MgtC_SapB_SrpB_YhiD_N"/>
</dbReference>
<dbReference type="RefSeq" id="WP_064244335.1">
    <property type="nucleotide sequence ID" value="NZ_LPUX01000067.1"/>
</dbReference>
<feature type="domain" description="DUF4010" evidence="3">
    <location>
        <begin position="182"/>
        <end position="388"/>
    </location>
</feature>
<reference evidence="4 5" key="1">
    <citation type="journal article" date="2016" name="Int. J. Syst. Evol. Microbiol.">
        <title>Ensifer glycinis sp. nov., an novel rhizobial species associated with Glycine spp.</title>
        <authorList>
            <person name="Yan H."/>
            <person name="Yan J."/>
            <person name="Sui X.H."/>
            <person name="Wang E.T."/>
            <person name="Chen W.X."/>
            <person name="Zhang X.X."/>
            <person name="Chen W.F."/>
        </authorList>
    </citation>
    <scope>NUCLEOTIDE SEQUENCE [LARGE SCALE GENOMIC DNA]</scope>
    <source>
        <strain evidence="4 5">CCBAU 23380</strain>
    </source>
</reference>
<dbReference type="AlphaFoldDB" id="A0A178XIN7"/>
<keyword evidence="1" id="KW-1133">Transmembrane helix</keyword>
<dbReference type="PANTHER" id="PTHR39084:SF1">
    <property type="entry name" value="DUF4010 DOMAIN-CONTAINING PROTEIN"/>
    <property type="match status" value="1"/>
</dbReference>
<keyword evidence="5" id="KW-1185">Reference proteome</keyword>
<feature type="transmembrane region" description="Helical" evidence="1">
    <location>
        <begin position="177"/>
        <end position="197"/>
    </location>
</feature>
<keyword evidence="1" id="KW-0812">Transmembrane</keyword>
<evidence type="ECO:0000259" key="2">
    <source>
        <dbReference type="Pfam" id="PF02308"/>
    </source>
</evidence>
<dbReference type="Pfam" id="PF02308">
    <property type="entry name" value="MgtC"/>
    <property type="match status" value="1"/>
</dbReference>